<dbReference type="AlphaFoldDB" id="A0AAF0FLM1"/>
<gene>
    <name evidence="7" type="ORF">L1994_08255</name>
</gene>
<keyword evidence="4 7" id="KW-0418">Kinase</keyword>
<dbReference type="PANTHER" id="PTHR20861">
    <property type="entry name" value="HOMOSERINE/4-DIPHOSPHOCYTIDYL-2-C-METHYL-D-ERYTHRITOL KINASE"/>
    <property type="match status" value="1"/>
</dbReference>
<keyword evidence="5" id="KW-0067">ATP-binding</keyword>
<dbReference type="KEGG" id="manq:L1994_08255"/>
<dbReference type="Proteomes" id="UP001218895">
    <property type="component" value="Chromosome"/>
</dbReference>
<proteinExistence type="predicted"/>
<protein>
    <submittedName>
        <fullName evidence="7">GHMP kinase</fullName>
    </submittedName>
</protein>
<evidence type="ECO:0000256" key="2">
    <source>
        <dbReference type="ARBA" id="ARBA00022679"/>
    </source>
</evidence>
<dbReference type="GeneID" id="79950383"/>
<accession>A0AAF0FLM1</accession>
<keyword evidence="2" id="KW-0808">Transferase</keyword>
<reference evidence="7" key="1">
    <citation type="submission" date="2022-01" db="EMBL/GenBank/DDBJ databases">
        <title>Complete genome of Methanomicrobium antiquum DSM 21220.</title>
        <authorList>
            <person name="Chen S.-C."/>
            <person name="You Y.-T."/>
            <person name="Zhou Y.-Z."/>
            <person name="Lai M.-C."/>
        </authorList>
    </citation>
    <scope>NUCLEOTIDE SEQUENCE</scope>
    <source>
        <strain evidence="7">DSM 21220</strain>
    </source>
</reference>
<dbReference type="InterPro" id="IPR014721">
    <property type="entry name" value="Ribsml_uS5_D2-typ_fold_subgr"/>
</dbReference>
<sequence>MSKIMIRGGDLDLVEYEFSPFSVGENINTLSIEKKKFDLKPDLQPVEVKVPARIHLTVLDMNRFSPDRPGGGGLGFAIQIYTTAIVECTESKTEIDFSREPIIRHFTEVFKKASGYNGGFKICVRDHERKHVGLGSTGSVMLAVGHAMNKAVGSPLSCEDIRLLIGYNYVEETIDGRIIGGFETGVGPAAATYGGMAVMGDELSLVHHCSFAPDKNVFIIIPPTEAKASGDDEFRLLMNRARTLDYRDRELKAYLVLMDLIPALRRNDLKRAGDIIWEMDFRGSKRAEVEHNSFEIYHYMSILKEAGLEFVGMSSVGPSIAVITEKSRNEVTELMKNTGLEIALETKVDNTGIRFIENPGEFN</sequence>
<dbReference type="GO" id="GO:0016301">
    <property type="term" value="F:kinase activity"/>
    <property type="evidence" value="ECO:0007669"/>
    <property type="project" value="UniProtKB-KW"/>
</dbReference>
<keyword evidence="8" id="KW-1185">Reference proteome</keyword>
<evidence type="ECO:0000313" key="8">
    <source>
        <dbReference type="Proteomes" id="UP001218895"/>
    </source>
</evidence>
<dbReference type="PANTHER" id="PTHR20861:SF1">
    <property type="entry name" value="HOMOSERINE KINASE"/>
    <property type="match status" value="1"/>
</dbReference>
<dbReference type="InterPro" id="IPR006204">
    <property type="entry name" value="GHMP_kinase_N_dom"/>
</dbReference>
<dbReference type="Pfam" id="PF00288">
    <property type="entry name" value="GHMP_kinases_N"/>
    <property type="match status" value="1"/>
</dbReference>
<evidence type="ECO:0000256" key="1">
    <source>
        <dbReference type="ARBA" id="ARBA00022605"/>
    </source>
</evidence>
<evidence type="ECO:0000259" key="6">
    <source>
        <dbReference type="Pfam" id="PF00288"/>
    </source>
</evidence>
<evidence type="ECO:0000313" key="7">
    <source>
        <dbReference type="EMBL" id="WFN36135.1"/>
    </source>
</evidence>
<evidence type="ECO:0000256" key="5">
    <source>
        <dbReference type="ARBA" id="ARBA00022840"/>
    </source>
</evidence>
<dbReference type="GO" id="GO:0008652">
    <property type="term" value="P:amino acid biosynthetic process"/>
    <property type="evidence" value="ECO:0007669"/>
    <property type="project" value="UniProtKB-KW"/>
</dbReference>
<dbReference type="EMBL" id="CP091092">
    <property type="protein sequence ID" value="WFN36135.1"/>
    <property type="molecule type" value="Genomic_DNA"/>
</dbReference>
<keyword evidence="1" id="KW-0028">Amino-acid biosynthesis</keyword>
<evidence type="ECO:0000256" key="3">
    <source>
        <dbReference type="ARBA" id="ARBA00022741"/>
    </source>
</evidence>
<dbReference type="InterPro" id="IPR020568">
    <property type="entry name" value="Ribosomal_Su5_D2-typ_SF"/>
</dbReference>
<evidence type="ECO:0000256" key="4">
    <source>
        <dbReference type="ARBA" id="ARBA00022777"/>
    </source>
</evidence>
<dbReference type="RefSeq" id="WP_278098974.1">
    <property type="nucleotide sequence ID" value="NZ_CP091092.1"/>
</dbReference>
<dbReference type="SUPFAM" id="SSF54211">
    <property type="entry name" value="Ribosomal protein S5 domain 2-like"/>
    <property type="match status" value="1"/>
</dbReference>
<dbReference type="GO" id="GO:0005524">
    <property type="term" value="F:ATP binding"/>
    <property type="evidence" value="ECO:0007669"/>
    <property type="project" value="UniProtKB-KW"/>
</dbReference>
<feature type="domain" description="GHMP kinase N-terminal" evidence="6">
    <location>
        <begin position="106"/>
        <end position="164"/>
    </location>
</feature>
<keyword evidence="3" id="KW-0547">Nucleotide-binding</keyword>
<organism evidence="7 8">
    <name type="scientific">Methanomicrobium antiquum</name>
    <dbReference type="NCBI Taxonomy" id="487686"/>
    <lineage>
        <taxon>Archaea</taxon>
        <taxon>Methanobacteriati</taxon>
        <taxon>Methanobacteriota</taxon>
        <taxon>Stenosarchaea group</taxon>
        <taxon>Methanomicrobia</taxon>
        <taxon>Methanomicrobiales</taxon>
        <taxon>Methanomicrobiaceae</taxon>
        <taxon>Methanomicrobium</taxon>
    </lineage>
</organism>
<dbReference type="Gene3D" id="3.30.230.10">
    <property type="match status" value="1"/>
</dbReference>
<name>A0AAF0FLM1_9EURY</name>